<evidence type="ECO:0000256" key="1">
    <source>
        <dbReference type="ARBA" id="ARBA00000971"/>
    </source>
</evidence>
<dbReference type="InterPro" id="IPR046357">
    <property type="entry name" value="PPIase_dom_sf"/>
</dbReference>
<evidence type="ECO:0000313" key="8">
    <source>
        <dbReference type="EMBL" id="RUS24208.1"/>
    </source>
</evidence>
<keyword evidence="3 5" id="KW-0697">Rotamase</keyword>
<comment type="caution">
    <text evidence="8">The sequence shown here is derived from an EMBL/GenBank/DDBJ whole genome shotgun (WGS) entry which is preliminary data.</text>
</comment>
<dbReference type="PANTHER" id="PTHR45779">
    <property type="entry name" value="PEPTIDYLPROLYL ISOMERASE"/>
    <property type="match status" value="1"/>
</dbReference>
<dbReference type="GO" id="GO:0003755">
    <property type="term" value="F:peptidyl-prolyl cis-trans isomerase activity"/>
    <property type="evidence" value="ECO:0007669"/>
    <property type="project" value="UniProtKB-KW"/>
</dbReference>
<evidence type="ECO:0000313" key="9">
    <source>
        <dbReference type="Proteomes" id="UP000274822"/>
    </source>
</evidence>
<feature type="signal peptide" evidence="6">
    <location>
        <begin position="1"/>
        <end position="23"/>
    </location>
</feature>
<feature type="chain" id="PRO_5019522790" description="peptidylprolyl isomerase" evidence="6">
    <location>
        <begin position="24"/>
        <end position="127"/>
    </location>
</feature>
<keyword evidence="9" id="KW-1185">Reference proteome</keyword>
<keyword evidence="4 5" id="KW-0413">Isomerase</keyword>
<sequence>MKLTFVAVVAVACLAFVPGPADALKDPPTTLQIDVVKPIPDGECTKMSSIGASLSVHYTGKLFENDKKFDSSRDRGYPFVFILGQGNVIKAYGDRGAGRLIPPGAALVFDVELLDARDPADSIGDEL</sequence>
<evidence type="ECO:0000256" key="5">
    <source>
        <dbReference type="PROSITE-ProRule" id="PRU00277"/>
    </source>
</evidence>
<dbReference type="PANTHER" id="PTHR45779:SF7">
    <property type="entry name" value="PEPTIDYLPROLYL ISOMERASE"/>
    <property type="match status" value="1"/>
</dbReference>
<accession>A0A433Q380</accession>
<evidence type="ECO:0000256" key="6">
    <source>
        <dbReference type="SAM" id="SignalP"/>
    </source>
</evidence>
<name>A0A433Q380_9FUNG</name>
<proteinExistence type="predicted"/>
<evidence type="ECO:0000256" key="3">
    <source>
        <dbReference type="ARBA" id="ARBA00023110"/>
    </source>
</evidence>
<gene>
    <name evidence="8" type="ORF">BC938DRAFT_473948</name>
</gene>
<reference evidence="8 9" key="1">
    <citation type="journal article" date="2018" name="New Phytol.">
        <title>Phylogenomics of Endogonaceae and evolution of mycorrhizas within Mucoromycota.</title>
        <authorList>
            <person name="Chang Y."/>
            <person name="Desiro A."/>
            <person name="Na H."/>
            <person name="Sandor L."/>
            <person name="Lipzen A."/>
            <person name="Clum A."/>
            <person name="Barry K."/>
            <person name="Grigoriev I.V."/>
            <person name="Martin F.M."/>
            <person name="Stajich J.E."/>
            <person name="Smith M.E."/>
            <person name="Bonito G."/>
            <person name="Spatafora J.W."/>
        </authorList>
    </citation>
    <scope>NUCLEOTIDE SEQUENCE [LARGE SCALE GENOMIC DNA]</scope>
    <source>
        <strain evidence="8 9">AD002</strain>
    </source>
</reference>
<dbReference type="Pfam" id="PF00254">
    <property type="entry name" value="FKBP_C"/>
    <property type="match status" value="1"/>
</dbReference>
<comment type="catalytic activity">
    <reaction evidence="1 5">
        <text>[protein]-peptidylproline (omega=180) = [protein]-peptidylproline (omega=0)</text>
        <dbReference type="Rhea" id="RHEA:16237"/>
        <dbReference type="Rhea" id="RHEA-COMP:10747"/>
        <dbReference type="Rhea" id="RHEA-COMP:10748"/>
        <dbReference type="ChEBI" id="CHEBI:83833"/>
        <dbReference type="ChEBI" id="CHEBI:83834"/>
        <dbReference type="EC" id="5.2.1.8"/>
    </reaction>
</comment>
<dbReference type="GO" id="GO:0005783">
    <property type="term" value="C:endoplasmic reticulum"/>
    <property type="evidence" value="ECO:0007669"/>
    <property type="project" value="TreeGrafter"/>
</dbReference>
<evidence type="ECO:0000256" key="2">
    <source>
        <dbReference type="ARBA" id="ARBA00013194"/>
    </source>
</evidence>
<dbReference type="PROSITE" id="PS50059">
    <property type="entry name" value="FKBP_PPIASE"/>
    <property type="match status" value="1"/>
</dbReference>
<feature type="domain" description="PPIase FKBP-type" evidence="7">
    <location>
        <begin position="51"/>
        <end position="117"/>
    </location>
</feature>
<keyword evidence="6" id="KW-0732">Signal</keyword>
<dbReference type="SUPFAM" id="SSF54534">
    <property type="entry name" value="FKBP-like"/>
    <property type="match status" value="1"/>
</dbReference>
<evidence type="ECO:0000256" key="4">
    <source>
        <dbReference type="ARBA" id="ARBA00023235"/>
    </source>
</evidence>
<dbReference type="Gene3D" id="3.10.50.40">
    <property type="match status" value="2"/>
</dbReference>
<organism evidence="8 9">
    <name type="scientific">Jimgerdemannia flammicorona</name>
    <dbReference type="NCBI Taxonomy" id="994334"/>
    <lineage>
        <taxon>Eukaryota</taxon>
        <taxon>Fungi</taxon>
        <taxon>Fungi incertae sedis</taxon>
        <taxon>Mucoromycota</taxon>
        <taxon>Mucoromycotina</taxon>
        <taxon>Endogonomycetes</taxon>
        <taxon>Endogonales</taxon>
        <taxon>Endogonaceae</taxon>
        <taxon>Jimgerdemannia</taxon>
    </lineage>
</organism>
<dbReference type="EMBL" id="RBNJ01016823">
    <property type="protein sequence ID" value="RUS24208.1"/>
    <property type="molecule type" value="Genomic_DNA"/>
</dbReference>
<evidence type="ECO:0000259" key="7">
    <source>
        <dbReference type="PROSITE" id="PS50059"/>
    </source>
</evidence>
<protein>
    <recommendedName>
        <fullName evidence="2 5">peptidylprolyl isomerase</fullName>
        <ecNumber evidence="2 5">5.2.1.8</ecNumber>
    </recommendedName>
</protein>
<dbReference type="AlphaFoldDB" id="A0A433Q380"/>
<dbReference type="Proteomes" id="UP000274822">
    <property type="component" value="Unassembled WGS sequence"/>
</dbReference>
<dbReference type="EC" id="5.2.1.8" evidence="2 5"/>
<dbReference type="InterPro" id="IPR044609">
    <property type="entry name" value="FKBP2/11"/>
</dbReference>
<dbReference type="InterPro" id="IPR001179">
    <property type="entry name" value="PPIase_FKBP_dom"/>
</dbReference>